<sequence length="224" mass="24537">MKSLLFRMGLILAVLMIAAVILPASADSEDYTIPDPASMNFPWWEVCPPVVTKTRVVVRQAETMIESMPAEGWCYTAIKQVNVRSQPSIYATRVMRIKSAGTEFTVTARVKNSSGEIWYAVQLANGTLGYIRSDLLNTDHVILHEDPYSYEAEVNTHTAAASESASDVINIINPPEAPAPTPQVIYIMQQPAAQPTPTPILVYVTPEPAPAAPEITPQVIYLNP</sequence>
<accession>A0AC61N554</accession>
<proteinExistence type="predicted"/>
<dbReference type="Proteomes" id="UP000682782">
    <property type="component" value="Chromosome"/>
</dbReference>
<dbReference type="EMBL" id="CP068393">
    <property type="protein sequence ID" value="QUC66033.1"/>
    <property type="molecule type" value="Genomic_DNA"/>
</dbReference>
<gene>
    <name evidence="1" type="ORF">JYE49_09135</name>
</gene>
<reference evidence="1" key="1">
    <citation type="submission" date="2021-01" db="EMBL/GenBank/DDBJ databases">
        <title>Complete genome sequence of Clostridiales bacterium R-7.</title>
        <authorList>
            <person name="Mahoney-Kurpe S.C."/>
            <person name="Palevich N."/>
            <person name="Koike S."/>
            <person name="Moon C.D."/>
            <person name="Attwood G.T."/>
        </authorList>
    </citation>
    <scope>NUCLEOTIDE SEQUENCE</scope>
    <source>
        <strain evidence="1">R-7</strain>
    </source>
</reference>
<keyword evidence="2" id="KW-1185">Reference proteome</keyword>
<organism evidence="1 2">
    <name type="scientific">Aristaeella hokkaidonensis</name>
    <dbReference type="NCBI Taxonomy" id="3046382"/>
    <lineage>
        <taxon>Bacteria</taxon>
        <taxon>Bacillati</taxon>
        <taxon>Bacillota</taxon>
        <taxon>Clostridia</taxon>
        <taxon>Eubacteriales</taxon>
        <taxon>Aristaeellaceae</taxon>
        <taxon>Aristaeella</taxon>
    </lineage>
</organism>
<protein>
    <submittedName>
        <fullName evidence="1">SH3 domain-containing protein</fullName>
    </submittedName>
</protein>
<name>A0AC61N554_9FIRM</name>
<evidence type="ECO:0000313" key="2">
    <source>
        <dbReference type="Proteomes" id="UP000682782"/>
    </source>
</evidence>
<evidence type="ECO:0000313" key="1">
    <source>
        <dbReference type="EMBL" id="QUC66033.1"/>
    </source>
</evidence>